<comment type="caution">
    <text evidence="1">The sequence shown here is derived from an EMBL/GenBank/DDBJ whole genome shotgun (WGS) entry which is preliminary data.</text>
</comment>
<protein>
    <recommendedName>
        <fullName evidence="3">XapX domain-containing protein</fullName>
    </recommendedName>
</protein>
<dbReference type="Proteomes" id="UP000196655">
    <property type="component" value="Unassembled WGS sequence"/>
</dbReference>
<dbReference type="AlphaFoldDB" id="A0A211Z9T8"/>
<evidence type="ECO:0008006" key="3">
    <source>
        <dbReference type="Google" id="ProtNLM"/>
    </source>
</evidence>
<feature type="non-terminal residue" evidence="1">
    <location>
        <position position="28"/>
    </location>
</feature>
<organism evidence="1 2">
    <name type="scientific">Inquilinus limosus</name>
    <dbReference type="NCBI Taxonomy" id="171674"/>
    <lineage>
        <taxon>Bacteria</taxon>
        <taxon>Pseudomonadati</taxon>
        <taxon>Pseudomonadota</taxon>
        <taxon>Alphaproteobacteria</taxon>
        <taxon>Rhodospirillales</taxon>
        <taxon>Rhodospirillaceae</taxon>
        <taxon>Inquilinus</taxon>
    </lineage>
</organism>
<sequence length="28" mass="2888">MPPMKPYLLSLGAGLLVGAVYALLGVRS</sequence>
<evidence type="ECO:0000313" key="2">
    <source>
        <dbReference type="Proteomes" id="UP000196655"/>
    </source>
</evidence>
<proteinExistence type="predicted"/>
<dbReference type="Pfam" id="PF07235">
    <property type="entry name" value="DUF1427"/>
    <property type="match status" value="1"/>
</dbReference>
<evidence type="ECO:0000313" key="1">
    <source>
        <dbReference type="EMBL" id="OWJ62025.1"/>
    </source>
</evidence>
<name>A0A211Z9T8_9PROT</name>
<dbReference type="InterPro" id="IPR009872">
    <property type="entry name" value="DUF1427"/>
</dbReference>
<reference evidence="2" key="1">
    <citation type="submission" date="2017-05" db="EMBL/GenBank/DDBJ databases">
        <authorList>
            <person name="Macchi M."/>
            <person name="Festa S."/>
            <person name="Coppotelli B.M."/>
            <person name="Morelli I.S."/>
        </authorList>
    </citation>
    <scope>NUCLEOTIDE SEQUENCE [LARGE SCALE GENOMIC DNA]</scope>
    <source>
        <strain evidence="2">I</strain>
    </source>
</reference>
<dbReference type="EMBL" id="NHON01000098">
    <property type="protein sequence ID" value="OWJ62025.1"/>
    <property type="molecule type" value="Genomic_DNA"/>
</dbReference>
<keyword evidence="2" id="KW-1185">Reference proteome</keyword>
<dbReference type="InterPro" id="IPR020017">
    <property type="entry name" value="XapX_domain"/>
</dbReference>
<dbReference type="NCBIfam" id="TIGR03510">
    <property type="entry name" value="XapX"/>
    <property type="match status" value="1"/>
</dbReference>
<dbReference type="RefSeq" id="WP_429913049.1">
    <property type="nucleotide sequence ID" value="NZ_NHON01000098.1"/>
</dbReference>
<gene>
    <name evidence="1" type="ORF">BWR60_30500</name>
</gene>
<accession>A0A211Z9T8</accession>